<protein>
    <submittedName>
        <fullName evidence="1">Uncharacterized protein</fullName>
    </submittedName>
</protein>
<sequence>MFTTPLQPAEYGALIDAHYHDPNRPGWALFDIDDRARGWHWIDTSTPDWADADAAFRAFVPDSARRRFLTFRGWTVRRIEDSAHLVASLLHAARGESQPGDEADLLADDLLMLDLPGYERCADINTPLDLGDGKR</sequence>
<dbReference type="RefSeq" id="WP_078335837.1">
    <property type="nucleotide sequence ID" value="NZ_MAFQ01000014.1"/>
</dbReference>
<dbReference type="AlphaFoldDB" id="A0A4V3A5J8"/>
<evidence type="ECO:0000313" key="2">
    <source>
        <dbReference type="Proteomes" id="UP000295627"/>
    </source>
</evidence>
<name>A0A4V3A5J8_9MYCO</name>
<dbReference type="Proteomes" id="UP000295627">
    <property type="component" value="Unassembled WGS sequence"/>
</dbReference>
<organism evidence="1 2">
    <name type="scientific">Mycobacteroides franklinii</name>
    <dbReference type="NCBI Taxonomy" id="948102"/>
    <lineage>
        <taxon>Bacteria</taxon>
        <taxon>Bacillati</taxon>
        <taxon>Actinomycetota</taxon>
        <taxon>Actinomycetes</taxon>
        <taxon>Mycobacteriales</taxon>
        <taxon>Mycobacteriaceae</taxon>
        <taxon>Mycobacteroides</taxon>
    </lineage>
</organism>
<proteinExistence type="predicted"/>
<dbReference type="EMBL" id="RXLR01000024">
    <property type="protein sequence ID" value="TDH18009.1"/>
    <property type="molecule type" value="Genomic_DNA"/>
</dbReference>
<reference evidence="1 2" key="1">
    <citation type="journal article" date="2019" name="Sci. Rep.">
        <title>Extended insight into the Mycobacterium chelonae-abscessus complex through whole genome sequencing of Mycobacterium salmoniphilum outbreak and Mycobacterium salmoniphilum-like strains.</title>
        <authorList>
            <person name="Behra P.R.K."/>
            <person name="Das S."/>
            <person name="Pettersson B.M.F."/>
            <person name="Shirreff L."/>
            <person name="DuCote T."/>
            <person name="Jacobsson K.G."/>
            <person name="Ennis D.G."/>
            <person name="Kirsebom L.A."/>
        </authorList>
    </citation>
    <scope>NUCLEOTIDE SEQUENCE [LARGE SCALE GENOMIC DNA]</scope>
    <source>
        <strain evidence="1 2">DSM 45524</strain>
    </source>
</reference>
<gene>
    <name evidence="1" type="ORF">EJ571_25110</name>
</gene>
<evidence type="ECO:0000313" key="1">
    <source>
        <dbReference type="EMBL" id="TDH18009.1"/>
    </source>
</evidence>
<accession>A0A4V3A5J8</accession>
<comment type="caution">
    <text evidence="1">The sequence shown here is derived from an EMBL/GenBank/DDBJ whole genome shotgun (WGS) entry which is preliminary data.</text>
</comment>